<feature type="domain" description="Potassium channel" evidence="14">
    <location>
        <begin position="86"/>
        <end position="158"/>
    </location>
</feature>
<keyword evidence="4" id="KW-0633">Potassium transport</keyword>
<dbReference type="InterPro" id="IPR013099">
    <property type="entry name" value="K_chnl_dom"/>
</dbReference>
<dbReference type="Proteomes" id="UP000007110">
    <property type="component" value="Unassembled WGS sequence"/>
</dbReference>
<dbReference type="OrthoDB" id="297496at2759"/>
<comment type="subcellular location">
    <subcellularLocation>
        <location evidence="1">Membrane</location>
        <topology evidence="1">Multi-pass membrane protein</topology>
    </subcellularLocation>
</comment>
<dbReference type="SUPFAM" id="SSF81324">
    <property type="entry name" value="Voltage-gated potassium channels"/>
    <property type="match status" value="1"/>
</dbReference>
<feature type="domain" description="Potassium channel" evidence="14">
    <location>
        <begin position="11"/>
        <end position="47"/>
    </location>
</feature>
<evidence type="ECO:0000256" key="6">
    <source>
        <dbReference type="ARBA" id="ARBA00022826"/>
    </source>
</evidence>
<reference evidence="15" key="2">
    <citation type="submission" date="2021-01" db="UniProtKB">
        <authorList>
            <consortium name="EnsemblMetazoa"/>
        </authorList>
    </citation>
    <scope>IDENTIFICATION</scope>
</reference>
<evidence type="ECO:0000256" key="11">
    <source>
        <dbReference type="ARBA" id="ARBA00023303"/>
    </source>
</evidence>
<feature type="transmembrane region" description="Helical" evidence="13">
    <location>
        <begin position="105"/>
        <end position="123"/>
    </location>
</feature>
<reference evidence="16" key="1">
    <citation type="submission" date="2015-02" db="EMBL/GenBank/DDBJ databases">
        <title>Genome sequencing for Strongylocentrotus purpuratus.</title>
        <authorList>
            <person name="Murali S."/>
            <person name="Liu Y."/>
            <person name="Vee V."/>
            <person name="English A."/>
            <person name="Wang M."/>
            <person name="Skinner E."/>
            <person name="Han Y."/>
            <person name="Muzny D.M."/>
            <person name="Worley K.C."/>
            <person name="Gibbs R.A."/>
        </authorList>
    </citation>
    <scope>NUCLEOTIDE SEQUENCE</scope>
</reference>
<sequence length="284" mass="31777">MDEGEKKGNSYGHSAPLTSGGKVFCMIYALIGIPLNLVMFQSVGERLNVLMGFGVKKIKKCLRFKKCSVSHTELVVIGGIANGIITVSGAIAFVHFEKWNFLEAFYYVIITLTTVGFGDYVALQKDNDIQQRPEYVFFSIIYILVALVVLASVMNLLVLRLLTLNTEDERREAQEQELAMRQSSHELNHIDSHMNFFNHNHARGPLLAKGEHRAFCSTCSCNSKAPHRTNPDSYAVDFSIDAKGVYGNNYNPHTPAVYNTLYSDDAEVFEQFLCTDRTGTRASI</sequence>
<organism evidence="15 16">
    <name type="scientific">Strongylocentrotus purpuratus</name>
    <name type="common">Purple sea urchin</name>
    <dbReference type="NCBI Taxonomy" id="7668"/>
    <lineage>
        <taxon>Eukaryota</taxon>
        <taxon>Metazoa</taxon>
        <taxon>Echinodermata</taxon>
        <taxon>Eleutherozoa</taxon>
        <taxon>Echinozoa</taxon>
        <taxon>Echinoidea</taxon>
        <taxon>Euechinoidea</taxon>
        <taxon>Echinacea</taxon>
        <taxon>Camarodonta</taxon>
        <taxon>Echinidea</taxon>
        <taxon>Strongylocentrotidae</taxon>
        <taxon>Strongylocentrotus</taxon>
    </lineage>
</organism>
<dbReference type="AlphaFoldDB" id="A0A7M7N2R7"/>
<name>A0A7M7N2R7_STRPU</name>
<keyword evidence="16" id="KW-1185">Reference proteome</keyword>
<dbReference type="GO" id="GO:0071805">
    <property type="term" value="P:potassium ion transmembrane transport"/>
    <property type="evidence" value="ECO:0000318"/>
    <property type="project" value="GO_Central"/>
</dbReference>
<dbReference type="EnsemblMetazoa" id="XM_030974489">
    <property type="protein sequence ID" value="XP_030830349"/>
    <property type="gene ID" value="LOC576928"/>
</dbReference>
<comment type="similarity">
    <text evidence="2 12">Belongs to the two pore domain potassium channel (TC 1.A.1.8) family.</text>
</comment>
<dbReference type="GO" id="GO:0022841">
    <property type="term" value="F:potassium ion leak channel activity"/>
    <property type="evidence" value="ECO:0000318"/>
    <property type="project" value="GO_Central"/>
</dbReference>
<feature type="transmembrane region" description="Helical" evidence="13">
    <location>
        <begin position="74"/>
        <end position="93"/>
    </location>
</feature>
<evidence type="ECO:0000256" key="7">
    <source>
        <dbReference type="ARBA" id="ARBA00022958"/>
    </source>
</evidence>
<evidence type="ECO:0000256" key="12">
    <source>
        <dbReference type="RuleBase" id="RU003857"/>
    </source>
</evidence>
<dbReference type="FunFam" id="1.10.287.70:FF:000248">
    <property type="entry name" value="KCNK3 isoform 1"/>
    <property type="match status" value="1"/>
</dbReference>
<evidence type="ECO:0000256" key="9">
    <source>
        <dbReference type="ARBA" id="ARBA00023065"/>
    </source>
</evidence>
<dbReference type="PANTHER" id="PTHR11003:SF291">
    <property type="entry name" value="IP11374P"/>
    <property type="match status" value="1"/>
</dbReference>
<dbReference type="PRINTS" id="PR01095">
    <property type="entry name" value="TASKCHANNEL"/>
</dbReference>
<keyword evidence="8 13" id="KW-1133">Transmembrane helix</keyword>
<feature type="transmembrane region" description="Helical" evidence="13">
    <location>
        <begin position="135"/>
        <end position="162"/>
    </location>
</feature>
<evidence type="ECO:0000256" key="3">
    <source>
        <dbReference type="ARBA" id="ARBA00022448"/>
    </source>
</evidence>
<evidence type="ECO:0000256" key="1">
    <source>
        <dbReference type="ARBA" id="ARBA00004141"/>
    </source>
</evidence>
<protein>
    <recommendedName>
        <fullName evidence="14">Potassium channel domain-containing protein</fullName>
    </recommendedName>
</protein>
<dbReference type="OMA" id="HELNHID"/>
<evidence type="ECO:0000259" key="14">
    <source>
        <dbReference type="Pfam" id="PF07885"/>
    </source>
</evidence>
<keyword evidence="11 12" id="KW-0407">Ion channel</keyword>
<keyword evidence="3 12" id="KW-0813">Transport</keyword>
<evidence type="ECO:0000256" key="8">
    <source>
        <dbReference type="ARBA" id="ARBA00022989"/>
    </source>
</evidence>
<keyword evidence="6" id="KW-0631">Potassium channel</keyword>
<dbReference type="GO" id="GO:0005886">
    <property type="term" value="C:plasma membrane"/>
    <property type="evidence" value="ECO:0000318"/>
    <property type="project" value="GO_Central"/>
</dbReference>
<proteinExistence type="inferred from homology"/>
<dbReference type="RefSeq" id="XP_030830349.1">
    <property type="nucleotide sequence ID" value="XM_030974489.1"/>
</dbReference>
<keyword evidence="9 12" id="KW-0406">Ion transport</keyword>
<evidence type="ECO:0000256" key="4">
    <source>
        <dbReference type="ARBA" id="ARBA00022538"/>
    </source>
</evidence>
<keyword evidence="5 12" id="KW-0812">Transmembrane</keyword>
<evidence type="ECO:0000313" key="16">
    <source>
        <dbReference type="Proteomes" id="UP000007110"/>
    </source>
</evidence>
<dbReference type="PRINTS" id="PR01333">
    <property type="entry name" value="2POREKCHANEL"/>
</dbReference>
<accession>A0A7M7N2R7</accession>
<dbReference type="PANTHER" id="PTHR11003">
    <property type="entry name" value="POTASSIUM CHANNEL, SUBFAMILY K"/>
    <property type="match status" value="1"/>
</dbReference>
<dbReference type="KEGG" id="spu:576928"/>
<evidence type="ECO:0000313" key="15">
    <source>
        <dbReference type="EnsemblMetazoa" id="XP_030830349"/>
    </source>
</evidence>
<evidence type="ECO:0000256" key="5">
    <source>
        <dbReference type="ARBA" id="ARBA00022692"/>
    </source>
</evidence>
<dbReference type="GO" id="GO:0015271">
    <property type="term" value="F:outward rectifier potassium channel activity"/>
    <property type="evidence" value="ECO:0000318"/>
    <property type="project" value="GO_Central"/>
</dbReference>
<evidence type="ECO:0000256" key="10">
    <source>
        <dbReference type="ARBA" id="ARBA00023136"/>
    </source>
</evidence>
<dbReference type="InterPro" id="IPR003280">
    <property type="entry name" value="2pore_dom_K_chnl"/>
</dbReference>
<evidence type="ECO:0000256" key="13">
    <source>
        <dbReference type="SAM" id="Phobius"/>
    </source>
</evidence>
<dbReference type="GeneID" id="576928"/>
<keyword evidence="10 13" id="KW-0472">Membrane</keyword>
<keyword evidence="7" id="KW-0630">Potassium</keyword>
<dbReference type="Gene3D" id="1.10.287.70">
    <property type="match status" value="1"/>
</dbReference>
<evidence type="ECO:0000256" key="2">
    <source>
        <dbReference type="ARBA" id="ARBA00006666"/>
    </source>
</evidence>
<dbReference type="Pfam" id="PF07885">
    <property type="entry name" value="Ion_trans_2"/>
    <property type="match status" value="2"/>
</dbReference>
<dbReference type="InterPro" id="IPR003092">
    <property type="entry name" value="2pore_dom_K_chnl_TASK"/>
</dbReference>
<feature type="transmembrane region" description="Helical" evidence="13">
    <location>
        <begin position="20"/>
        <end position="40"/>
    </location>
</feature>
<dbReference type="InParanoid" id="A0A7M7N2R7"/>